<evidence type="ECO:0000313" key="5">
    <source>
        <dbReference type="Proteomes" id="UP000271337"/>
    </source>
</evidence>
<evidence type="ECO:0000256" key="1">
    <source>
        <dbReference type="SAM" id="Phobius"/>
    </source>
</evidence>
<dbReference type="OrthoDB" id="202195at2759"/>
<evidence type="ECO:0000256" key="2">
    <source>
        <dbReference type="SAM" id="SignalP"/>
    </source>
</evidence>
<feature type="transmembrane region" description="Helical" evidence="1">
    <location>
        <begin position="128"/>
        <end position="147"/>
    </location>
</feature>
<dbReference type="Proteomes" id="UP000271337">
    <property type="component" value="Unassembled WGS sequence"/>
</dbReference>
<reference evidence="5 6" key="1">
    <citation type="journal article" date="2018" name="BMC Genomics">
        <title>Genomic evidence for intraspecific hybridization in a clonal and extremely halotolerant yeast.</title>
        <authorList>
            <person name="Gostincar C."/>
            <person name="Stajich J.E."/>
            <person name="Zupancic J."/>
            <person name="Zalar P."/>
            <person name="Gunde-Cimerman N."/>
        </authorList>
    </citation>
    <scope>NUCLEOTIDE SEQUENCE [LARGE SCALE GENOMIC DNA]</scope>
    <source>
        <strain evidence="4 6">EXF-6651</strain>
        <strain evidence="3 5">EXF-6669</strain>
    </source>
</reference>
<feature type="signal peptide" evidence="2">
    <location>
        <begin position="1"/>
        <end position="15"/>
    </location>
</feature>
<dbReference type="VEuPathDB" id="FungiDB:BTJ68_03675"/>
<feature type="chain" id="PRO_5044595206" evidence="2">
    <location>
        <begin position="16"/>
        <end position="157"/>
    </location>
</feature>
<evidence type="ECO:0000313" key="6">
    <source>
        <dbReference type="Proteomes" id="UP000276864"/>
    </source>
</evidence>
<name>A0A3M6XQI2_HORWE</name>
<accession>A0A3M6XQI2</accession>
<sequence length="157" mass="17560">MSWAVWLSGSELCACCCGPAATVAVAGSKQQQHHHHHHQQREVIVAIEPARTPLHSDTNEPQMQSTRFLAANMLRAQPSRMTPMLRTQQATRGFRTVGRQMRPMPKEDQSAHTISQRLRQLKRIPPELIPLGVVLAAAVFAAGYSMVRKLYTDSTLR</sequence>
<protein>
    <submittedName>
        <fullName evidence="3">Uncharacterized protein</fullName>
    </submittedName>
</protein>
<keyword evidence="1" id="KW-1133">Transmembrane helix</keyword>
<dbReference type="AlphaFoldDB" id="A0A3M6XQI2"/>
<dbReference type="Proteomes" id="UP000276864">
    <property type="component" value="Unassembled WGS sequence"/>
</dbReference>
<feature type="non-terminal residue" evidence="3">
    <location>
        <position position="157"/>
    </location>
</feature>
<evidence type="ECO:0000313" key="4">
    <source>
        <dbReference type="EMBL" id="RMY09899.1"/>
    </source>
</evidence>
<keyword evidence="1" id="KW-0472">Membrane</keyword>
<organism evidence="3 5">
    <name type="scientific">Hortaea werneckii</name>
    <name type="common">Black yeast</name>
    <name type="synonym">Cladosporium werneckii</name>
    <dbReference type="NCBI Taxonomy" id="91943"/>
    <lineage>
        <taxon>Eukaryota</taxon>
        <taxon>Fungi</taxon>
        <taxon>Dikarya</taxon>
        <taxon>Ascomycota</taxon>
        <taxon>Pezizomycotina</taxon>
        <taxon>Dothideomycetes</taxon>
        <taxon>Dothideomycetidae</taxon>
        <taxon>Mycosphaerellales</taxon>
        <taxon>Teratosphaeriaceae</taxon>
        <taxon>Hortaea</taxon>
    </lineage>
</organism>
<gene>
    <name evidence="4" type="ORF">D0866_14556</name>
    <name evidence="3" type="ORF">D0867_14330</name>
</gene>
<keyword evidence="1" id="KW-0812">Transmembrane</keyword>
<keyword evidence="2" id="KW-0732">Signal</keyword>
<evidence type="ECO:0000313" key="3">
    <source>
        <dbReference type="EMBL" id="RMX93094.1"/>
    </source>
</evidence>
<dbReference type="EMBL" id="QWIL01002663">
    <property type="protein sequence ID" value="RMX93094.1"/>
    <property type="molecule type" value="Genomic_DNA"/>
</dbReference>
<proteinExistence type="predicted"/>
<comment type="caution">
    <text evidence="3">The sequence shown here is derived from an EMBL/GenBank/DDBJ whole genome shotgun (WGS) entry which is preliminary data.</text>
</comment>
<dbReference type="EMBL" id="QWIM01002651">
    <property type="protein sequence ID" value="RMY09899.1"/>
    <property type="molecule type" value="Genomic_DNA"/>
</dbReference>